<gene>
    <name evidence="6" type="ORF">TrVE_jg9251</name>
</gene>
<dbReference type="Pfam" id="PF13015">
    <property type="entry name" value="PRKCSH_1"/>
    <property type="match status" value="1"/>
</dbReference>
<dbReference type="Pfam" id="PF07915">
    <property type="entry name" value="PRKCSH"/>
    <property type="match status" value="1"/>
</dbReference>
<dbReference type="InterPro" id="IPR036607">
    <property type="entry name" value="PRKCSH"/>
</dbReference>
<name>A0A9W7BEQ2_9STRA</name>
<dbReference type="Gene3D" id="2.70.130.10">
    <property type="entry name" value="Mannose-6-phosphate receptor binding domain"/>
    <property type="match status" value="1"/>
</dbReference>
<dbReference type="GO" id="GO:0005788">
    <property type="term" value="C:endoplasmic reticulum lumen"/>
    <property type="evidence" value="ECO:0007669"/>
    <property type="project" value="TreeGrafter"/>
</dbReference>
<dbReference type="AlphaFoldDB" id="A0A9W7BEQ2"/>
<dbReference type="InterPro" id="IPR044865">
    <property type="entry name" value="MRH_dom"/>
</dbReference>
<dbReference type="InterPro" id="IPR045149">
    <property type="entry name" value="OS-9-like"/>
</dbReference>
<reference evidence="7" key="1">
    <citation type="journal article" date="2023" name="Commun. Biol.">
        <title>Genome analysis of Parmales, the sister group of diatoms, reveals the evolutionary specialization of diatoms from phago-mixotrophs to photoautotrophs.</title>
        <authorList>
            <person name="Ban H."/>
            <person name="Sato S."/>
            <person name="Yoshikawa S."/>
            <person name="Yamada K."/>
            <person name="Nakamura Y."/>
            <person name="Ichinomiya M."/>
            <person name="Sato N."/>
            <person name="Blanc-Mathieu R."/>
            <person name="Endo H."/>
            <person name="Kuwata A."/>
            <person name="Ogata H."/>
        </authorList>
    </citation>
    <scope>NUCLEOTIDE SEQUENCE [LARGE SCALE GENOMIC DNA]</scope>
    <source>
        <strain evidence="7">NIES 3699</strain>
    </source>
</reference>
<proteinExistence type="predicted"/>
<evidence type="ECO:0000313" key="6">
    <source>
        <dbReference type="EMBL" id="GMH89681.1"/>
    </source>
</evidence>
<dbReference type="EMBL" id="BRXX01000097">
    <property type="protein sequence ID" value="GMH89681.1"/>
    <property type="molecule type" value="Genomic_DNA"/>
</dbReference>
<keyword evidence="2" id="KW-0732">Signal</keyword>
<sequence length="188" mass="21354">MKVYENLCEYNIEICEVCSEILKPKEEVESVLKVLEGRCLSYNEGWWSYEICYGGRLTQYHLKGVLENKKVKAVRESINVISNKVTSKNLVEGYGYESGLLSSGTEDSSFYKEVTEGGSECTEDEVKGLGVIYRKAVVEYRCGERTEVVGVEEVRSCEYLFKVGVKELCGVEGFGGRKEERVWECEEI</sequence>
<dbReference type="PANTHER" id="PTHR15414:SF0">
    <property type="entry name" value="ENDOPLASMIC RETICULUM LECTIN 1"/>
    <property type="match status" value="1"/>
</dbReference>
<dbReference type="GO" id="GO:0030970">
    <property type="term" value="P:retrograde protein transport, ER to cytosol"/>
    <property type="evidence" value="ECO:0007669"/>
    <property type="project" value="TreeGrafter"/>
</dbReference>
<dbReference type="InterPro" id="IPR009011">
    <property type="entry name" value="Man6P_isomerase_rcpt-bd_dom_sf"/>
</dbReference>
<dbReference type="PANTHER" id="PTHR15414">
    <property type="entry name" value="OS-9-RELATED"/>
    <property type="match status" value="1"/>
</dbReference>
<protein>
    <recommendedName>
        <fullName evidence="5">MRH domain-containing protein</fullName>
    </recommendedName>
</protein>
<evidence type="ECO:0000256" key="4">
    <source>
        <dbReference type="ARBA" id="ARBA00023157"/>
    </source>
</evidence>
<comment type="subcellular location">
    <subcellularLocation>
        <location evidence="1">Endoplasmic reticulum</location>
    </subcellularLocation>
</comment>
<organism evidence="6 7">
    <name type="scientific">Triparma verrucosa</name>
    <dbReference type="NCBI Taxonomy" id="1606542"/>
    <lineage>
        <taxon>Eukaryota</taxon>
        <taxon>Sar</taxon>
        <taxon>Stramenopiles</taxon>
        <taxon>Ochrophyta</taxon>
        <taxon>Bolidophyceae</taxon>
        <taxon>Parmales</taxon>
        <taxon>Triparmaceae</taxon>
        <taxon>Triparma</taxon>
    </lineage>
</organism>
<evidence type="ECO:0000313" key="7">
    <source>
        <dbReference type="Proteomes" id="UP001165160"/>
    </source>
</evidence>
<comment type="caution">
    <text evidence="6">The sequence shown here is derived from an EMBL/GenBank/DDBJ whole genome shotgun (WGS) entry which is preliminary data.</text>
</comment>
<keyword evidence="4" id="KW-1015">Disulfide bond</keyword>
<evidence type="ECO:0000256" key="2">
    <source>
        <dbReference type="ARBA" id="ARBA00022729"/>
    </source>
</evidence>
<evidence type="ECO:0000256" key="3">
    <source>
        <dbReference type="ARBA" id="ARBA00022824"/>
    </source>
</evidence>
<dbReference type="Proteomes" id="UP001165160">
    <property type="component" value="Unassembled WGS sequence"/>
</dbReference>
<dbReference type="InterPro" id="IPR012913">
    <property type="entry name" value="OS9-like_dom"/>
</dbReference>
<accession>A0A9W7BEQ2</accession>
<keyword evidence="3" id="KW-0256">Endoplasmic reticulum</keyword>
<dbReference type="PROSITE" id="PS51914">
    <property type="entry name" value="MRH"/>
    <property type="match status" value="1"/>
</dbReference>
<evidence type="ECO:0000259" key="5">
    <source>
        <dbReference type="PROSITE" id="PS51914"/>
    </source>
</evidence>
<dbReference type="GO" id="GO:0030968">
    <property type="term" value="P:endoplasmic reticulum unfolded protein response"/>
    <property type="evidence" value="ECO:0007669"/>
    <property type="project" value="InterPro"/>
</dbReference>
<keyword evidence="7" id="KW-1185">Reference proteome</keyword>
<feature type="domain" description="MRH" evidence="5">
    <location>
        <begin position="37"/>
        <end position="171"/>
    </location>
</feature>
<evidence type="ECO:0000256" key="1">
    <source>
        <dbReference type="ARBA" id="ARBA00004240"/>
    </source>
</evidence>